<keyword evidence="3" id="KW-1185">Reference proteome</keyword>
<protein>
    <recommendedName>
        <fullName evidence="4">Ricin B lectin domain-containing protein</fullName>
    </recommendedName>
</protein>
<feature type="signal peptide" evidence="1">
    <location>
        <begin position="1"/>
        <end position="23"/>
    </location>
</feature>
<reference evidence="3" key="1">
    <citation type="journal article" date="2018" name="Nat. Microbiol.">
        <title>Leveraging single-cell genomics to expand the fungal tree of life.</title>
        <authorList>
            <person name="Ahrendt S.R."/>
            <person name="Quandt C.A."/>
            <person name="Ciobanu D."/>
            <person name="Clum A."/>
            <person name="Salamov A."/>
            <person name="Andreopoulos B."/>
            <person name="Cheng J.F."/>
            <person name="Woyke T."/>
            <person name="Pelin A."/>
            <person name="Henrissat B."/>
            <person name="Reynolds N.K."/>
            <person name="Benny G.L."/>
            <person name="Smith M.E."/>
            <person name="James T.Y."/>
            <person name="Grigoriev I.V."/>
        </authorList>
    </citation>
    <scope>NUCLEOTIDE SEQUENCE [LARGE SCALE GENOMIC DNA]</scope>
    <source>
        <strain evidence="3">RSA 1356</strain>
    </source>
</reference>
<proteinExistence type="predicted"/>
<organism evidence="2 3">
    <name type="scientific">Thamnocephalis sphaerospora</name>
    <dbReference type="NCBI Taxonomy" id="78915"/>
    <lineage>
        <taxon>Eukaryota</taxon>
        <taxon>Fungi</taxon>
        <taxon>Fungi incertae sedis</taxon>
        <taxon>Zoopagomycota</taxon>
        <taxon>Zoopagomycotina</taxon>
        <taxon>Zoopagomycetes</taxon>
        <taxon>Zoopagales</taxon>
        <taxon>Sigmoideomycetaceae</taxon>
        <taxon>Thamnocephalis</taxon>
    </lineage>
</organism>
<evidence type="ECO:0000313" key="3">
    <source>
        <dbReference type="Proteomes" id="UP000271241"/>
    </source>
</evidence>
<dbReference type="SUPFAM" id="SSF50370">
    <property type="entry name" value="Ricin B-like lectins"/>
    <property type="match status" value="1"/>
</dbReference>
<evidence type="ECO:0000256" key="1">
    <source>
        <dbReference type="SAM" id="SignalP"/>
    </source>
</evidence>
<keyword evidence="1" id="KW-0732">Signal</keyword>
<evidence type="ECO:0000313" key="2">
    <source>
        <dbReference type="EMBL" id="RKP06013.1"/>
    </source>
</evidence>
<gene>
    <name evidence="2" type="ORF">THASP1DRAFT_25588</name>
</gene>
<dbReference type="InterPro" id="IPR035992">
    <property type="entry name" value="Ricin_B-like_lectins"/>
</dbReference>
<dbReference type="AlphaFoldDB" id="A0A4P9XJR1"/>
<evidence type="ECO:0008006" key="4">
    <source>
        <dbReference type="Google" id="ProtNLM"/>
    </source>
</evidence>
<name>A0A4P9XJR1_9FUNG</name>
<feature type="chain" id="PRO_5020192388" description="Ricin B lectin domain-containing protein" evidence="1">
    <location>
        <begin position="24"/>
        <end position="161"/>
    </location>
</feature>
<sequence>MRVSLLMQYAVAVVVAIAGSAMAGTLTAQGEGTYYIKYDGACMVDSRKWPEFHNCEAASGIRWKIKHHEGAYATICGESSGKCLTTTCDKFIDLKPGRNRYSQLWRSLERDGKFKLISKIDDFEGEYTCFSKDSTFLSTIGIAESCNGSEKRQLFTIEPVA</sequence>
<accession>A0A4P9XJR1</accession>
<dbReference type="EMBL" id="KZ992975">
    <property type="protein sequence ID" value="RKP06013.1"/>
    <property type="molecule type" value="Genomic_DNA"/>
</dbReference>
<dbReference type="Proteomes" id="UP000271241">
    <property type="component" value="Unassembled WGS sequence"/>
</dbReference>